<evidence type="ECO:0000313" key="1">
    <source>
        <dbReference type="EMBL" id="OWK64165.1"/>
    </source>
</evidence>
<dbReference type="Proteomes" id="UP000197619">
    <property type="component" value="Unassembled WGS sequence"/>
</dbReference>
<evidence type="ECO:0000313" key="2">
    <source>
        <dbReference type="Proteomes" id="UP000197619"/>
    </source>
</evidence>
<reference evidence="1 2" key="1">
    <citation type="submission" date="2017-05" db="EMBL/GenBank/DDBJ databases">
        <title>Genome of assembly of the Bengalese finch, Lonchura striata domestica.</title>
        <authorList>
            <person name="Colquitt B.M."/>
            <person name="Brainard M.S."/>
        </authorList>
    </citation>
    <scope>NUCLEOTIDE SEQUENCE [LARGE SCALE GENOMIC DNA]</scope>
    <source>
        <strain evidence="1">White83orange57</strain>
    </source>
</reference>
<dbReference type="AlphaFoldDB" id="A0A218VDM2"/>
<dbReference type="EMBL" id="MUZQ01000005">
    <property type="protein sequence ID" value="OWK64165.1"/>
    <property type="molecule type" value="Genomic_DNA"/>
</dbReference>
<organism evidence="1 2">
    <name type="scientific">Lonchura striata</name>
    <name type="common">white-rumped munia</name>
    <dbReference type="NCBI Taxonomy" id="40157"/>
    <lineage>
        <taxon>Eukaryota</taxon>
        <taxon>Metazoa</taxon>
        <taxon>Chordata</taxon>
        <taxon>Craniata</taxon>
        <taxon>Vertebrata</taxon>
        <taxon>Euteleostomi</taxon>
        <taxon>Archelosauria</taxon>
        <taxon>Archosauria</taxon>
        <taxon>Dinosauria</taxon>
        <taxon>Saurischia</taxon>
        <taxon>Theropoda</taxon>
        <taxon>Coelurosauria</taxon>
        <taxon>Aves</taxon>
        <taxon>Neognathae</taxon>
        <taxon>Neoaves</taxon>
        <taxon>Telluraves</taxon>
        <taxon>Australaves</taxon>
        <taxon>Passeriformes</taxon>
        <taxon>Passeroidea</taxon>
        <taxon>Estrildidae</taxon>
        <taxon>Estrildinae</taxon>
        <taxon>Lonchura</taxon>
    </lineage>
</organism>
<protein>
    <submittedName>
        <fullName evidence="1">Uncharacterized protein</fullName>
    </submittedName>
</protein>
<sequence>MGDLDWVLGKFLHQKSCQALVQAA</sequence>
<proteinExistence type="predicted"/>
<comment type="caution">
    <text evidence="1">The sequence shown here is derived from an EMBL/GenBank/DDBJ whole genome shotgun (WGS) entry which is preliminary data.</text>
</comment>
<name>A0A218VDM2_9PASE</name>
<accession>A0A218VDM2</accession>
<keyword evidence="2" id="KW-1185">Reference proteome</keyword>
<gene>
    <name evidence="1" type="ORF">RLOC_00011073</name>
</gene>